<feature type="compositionally biased region" description="Acidic residues" evidence="1">
    <location>
        <begin position="269"/>
        <end position="285"/>
    </location>
</feature>
<protein>
    <recommendedName>
        <fullName evidence="2">C2 NT-type domain-containing protein</fullName>
    </recommendedName>
</protein>
<evidence type="ECO:0000259" key="2">
    <source>
        <dbReference type="PROSITE" id="PS51840"/>
    </source>
</evidence>
<organism evidence="3 4">
    <name type="scientific">Solanum stoloniferum</name>
    <dbReference type="NCBI Taxonomy" id="62892"/>
    <lineage>
        <taxon>Eukaryota</taxon>
        <taxon>Viridiplantae</taxon>
        <taxon>Streptophyta</taxon>
        <taxon>Embryophyta</taxon>
        <taxon>Tracheophyta</taxon>
        <taxon>Spermatophyta</taxon>
        <taxon>Magnoliopsida</taxon>
        <taxon>eudicotyledons</taxon>
        <taxon>Gunneridae</taxon>
        <taxon>Pentapetalae</taxon>
        <taxon>asterids</taxon>
        <taxon>lamiids</taxon>
        <taxon>Solanales</taxon>
        <taxon>Solanaceae</taxon>
        <taxon>Solanoideae</taxon>
        <taxon>Solaneae</taxon>
        <taxon>Solanum</taxon>
    </lineage>
</organism>
<proteinExistence type="predicted"/>
<accession>A0ABD2URW7</accession>
<dbReference type="PANTHER" id="PTHR31182">
    <property type="entry name" value="C2 NT-TYPE DOMAIN-CONTAINING PROTEIN"/>
    <property type="match status" value="1"/>
</dbReference>
<feature type="region of interest" description="Disordered" evidence="1">
    <location>
        <begin position="241"/>
        <end position="289"/>
    </location>
</feature>
<evidence type="ECO:0000256" key="1">
    <source>
        <dbReference type="SAM" id="MobiDB-lite"/>
    </source>
</evidence>
<dbReference type="Proteomes" id="UP001627284">
    <property type="component" value="Unassembled WGS sequence"/>
</dbReference>
<dbReference type="EMBL" id="JBJKTR010000004">
    <property type="protein sequence ID" value="KAL3370248.1"/>
    <property type="molecule type" value="Genomic_DNA"/>
</dbReference>
<dbReference type="AlphaFoldDB" id="A0ABD2URW7"/>
<dbReference type="Pfam" id="PF10358">
    <property type="entry name" value="NT-C2"/>
    <property type="match status" value="1"/>
</dbReference>
<name>A0ABD2URW7_9SOLN</name>
<reference evidence="3 4" key="1">
    <citation type="submission" date="2024-05" db="EMBL/GenBank/DDBJ databases">
        <title>De novo assembly of an allotetraploid wild potato.</title>
        <authorList>
            <person name="Hosaka A.J."/>
        </authorList>
    </citation>
    <scope>NUCLEOTIDE SEQUENCE [LARGE SCALE GENOMIC DNA]</scope>
    <source>
        <tissue evidence="3">Young leaves</tissue>
    </source>
</reference>
<feature type="region of interest" description="Disordered" evidence="1">
    <location>
        <begin position="638"/>
        <end position="663"/>
    </location>
</feature>
<dbReference type="InterPro" id="IPR019448">
    <property type="entry name" value="NT-C2"/>
</dbReference>
<gene>
    <name evidence="3" type="ORF">AABB24_007334</name>
</gene>
<evidence type="ECO:0000313" key="4">
    <source>
        <dbReference type="Proteomes" id="UP001627284"/>
    </source>
</evidence>
<sequence length="797" mass="89788">MVVKLMKWMPWPPLLLSKKFEAKITVNCLKGFSFLSEKHVGVQDFDRLRVGIKWKGSTKGISLNLSSFTRKSVKKNFTKEESLKEDEGIVEWNEEFLSVCNFSGYKDGVFHPWEVVFTVFNGTSKGPDQKVPVLAAATLNLADFASLAGEKEDGIEIFVPLEASIGKFKSCLSLCLSLNLVELRNTNEASENIPKFIRSAPVSPNTGKVLLIDRNEGSSLKAGLQKVKFFKALSIRRHKKAYHEEEGSSDGRNSVRSEDPNYVYPVDTDSLDDDSEDGESEEGMEDTSVQKSFSYETLVYANHAGGSFCSNTSSSDDDEDLVHYSHHISDTRHKYPEDTTAALQNQSAEQSSKRSILPWRKRKLSFRSPKTKGEPLLKKHYGEDGGDDIDFDRRQLCSSDESSSGWYKSEEASPNRFSISEFGDDSFAVGSWEQKEIISRDGQMKLKTQIFFASIDQRSERAAGESACTALVAVIADWFHCNPEDMPIKSQLDCLIREGSLQWRDLCEKETYMECFPDKHFDLETVLEAKVCPLSVVSEKSFIGFFHPEGIEEEEGFDFLDGAMSFDNIWDEICKSAQETPGHGDSFVYIVSWNDHFFILKVEKDAYYIIDTLGERLFEGCNQAYILKFDKDTTIMRVPRESQQSDDKPSSDRKEKSDVKEATDEGKIVVCTNGSNGSDKMQEDMVPEIIYSGNEACKEYIKSFLAAIPIRELQVDVKKGLMASTPLHQRLQIEFHYTTSFDPKFESSSTQGLTANSLAILPSASESRVRVVESAIYVHVKVGCLSYTPLQRQSYII</sequence>
<evidence type="ECO:0000313" key="3">
    <source>
        <dbReference type="EMBL" id="KAL3370248.1"/>
    </source>
</evidence>
<dbReference type="PANTHER" id="PTHR31182:SF16">
    <property type="entry name" value="C2 NT-TYPE DOMAIN-CONTAINING PROTEIN"/>
    <property type="match status" value="1"/>
</dbReference>
<dbReference type="PROSITE" id="PS51840">
    <property type="entry name" value="C2_NT"/>
    <property type="match status" value="1"/>
</dbReference>
<keyword evidence="4" id="KW-1185">Reference proteome</keyword>
<comment type="caution">
    <text evidence="3">The sequence shown here is derived from an EMBL/GenBank/DDBJ whole genome shotgun (WGS) entry which is preliminary data.</text>
</comment>
<feature type="domain" description="C2 NT-type" evidence="2">
    <location>
        <begin position="10"/>
        <end position="180"/>
    </location>
</feature>
<feature type="non-terminal residue" evidence="3">
    <location>
        <position position="797"/>
    </location>
</feature>